<dbReference type="PANTHER" id="PTHR12473:SF8">
    <property type="entry name" value="UBIQUITIN CARBOXYL-TERMINAL HYDROLASE MINDY-4-RELATED"/>
    <property type="match status" value="1"/>
</dbReference>
<name>A0AAY4BFC2_9TELE</name>
<organism evidence="11 12">
    <name type="scientific">Denticeps clupeoides</name>
    <name type="common">denticle herring</name>
    <dbReference type="NCBI Taxonomy" id="299321"/>
    <lineage>
        <taxon>Eukaryota</taxon>
        <taxon>Metazoa</taxon>
        <taxon>Chordata</taxon>
        <taxon>Craniata</taxon>
        <taxon>Vertebrata</taxon>
        <taxon>Euteleostomi</taxon>
        <taxon>Actinopterygii</taxon>
        <taxon>Neopterygii</taxon>
        <taxon>Teleostei</taxon>
        <taxon>Clupei</taxon>
        <taxon>Clupeiformes</taxon>
        <taxon>Denticipitoidei</taxon>
        <taxon>Denticipitidae</taxon>
        <taxon>Denticeps</taxon>
    </lineage>
</organism>
<dbReference type="AlphaFoldDB" id="A0AAY4BFC2"/>
<dbReference type="SMART" id="SM01174">
    <property type="entry name" value="DUF4205"/>
    <property type="match status" value="1"/>
</dbReference>
<evidence type="ECO:0000256" key="3">
    <source>
        <dbReference type="ARBA" id="ARBA00022670"/>
    </source>
</evidence>
<keyword evidence="4 8" id="KW-0833">Ubl conjugation pathway</keyword>
<keyword evidence="5 8" id="KW-0378">Hydrolase</keyword>
<gene>
    <name evidence="11" type="primary">MINDY4</name>
</gene>
<comment type="similarity">
    <text evidence="2 8">Belongs to the MINDY deubiquitinase family. FAM188 subfamily.</text>
</comment>
<dbReference type="GO" id="GO:0006508">
    <property type="term" value="P:proteolysis"/>
    <property type="evidence" value="ECO:0007669"/>
    <property type="project" value="UniProtKB-KW"/>
</dbReference>
<keyword evidence="12" id="KW-1185">Reference proteome</keyword>
<dbReference type="Pfam" id="PF13898">
    <property type="entry name" value="MINDY-3_4_CD"/>
    <property type="match status" value="1"/>
</dbReference>
<dbReference type="GO" id="GO:1990380">
    <property type="term" value="F:K48-linked deubiquitinase activity"/>
    <property type="evidence" value="ECO:0007669"/>
    <property type="project" value="UniProtKB-UniRule"/>
</dbReference>
<feature type="domain" description="Deubiquitinating enzyme MINDY-3/4 conserved" evidence="10">
    <location>
        <begin position="229"/>
        <end position="542"/>
    </location>
</feature>
<sequence length="547" mass="61270">CDTLTVEEISASLVREYLSRKGLKRTISCMDEELPRTNSSINNRSDLCRLLRLESLYKKNKAQDCPFKTLLEIIVKHHTEDVELSRSHSTDFQNSPVGHNLPKNDSGPGLGESSGNCALSRAVMTRYSSLIHSGAYFLIHLKFFFLFVLCHCVMFLCSSPDDVDEGDEIYSSSSPAINHHVPQYNFDARPIDLQTATVSVLLLKAWSSDLFDSVCSCWSTFHVLFQAVKEVIFGSPLSCFSEEWKCQNFSFSDEPDLRYGIVQKKGGPCGVLAAVQACVLQKLLFEGTGSDSALKLQPSDTQRTKCLALALAEILWRAGDRRRATVALTSKRHHFIPVGHYKSEGILEMVSTKFQSGPFGCIFLTISAILSRSIEMVRKDMDVYNTTLIGAHGYCTQELVNLLLCGRAVSNVFDDGIALDSGNGNFTLLKGIPSRSDIGLLSLYEHYNICKVGDHLKSPIFPIWVVCSESHFSVLFSCNKDLTSSHCKECTFDLYYYDGLANQQEQIRLTICNCQDSENDLVPPLEHCIRTRWRNAVVNWNENEPIL</sequence>
<keyword evidence="6 8" id="KW-0788">Thiol protease</keyword>
<dbReference type="Ensembl" id="ENSDCDT00010019734.1">
    <property type="protein sequence ID" value="ENSDCDP00010018651.1"/>
    <property type="gene ID" value="ENSDCDG00010008436.1"/>
</dbReference>
<evidence type="ECO:0000256" key="4">
    <source>
        <dbReference type="ARBA" id="ARBA00022786"/>
    </source>
</evidence>
<evidence type="ECO:0000256" key="6">
    <source>
        <dbReference type="ARBA" id="ARBA00022807"/>
    </source>
</evidence>
<proteinExistence type="inferred from homology"/>
<evidence type="ECO:0000256" key="1">
    <source>
        <dbReference type="ARBA" id="ARBA00000707"/>
    </source>
</evidence>
<dbReference type="Pfam" id="PF26038">
    <property type="entry name" value="Dimer_MINDY4_N"/>
    <property type="match status" value="1"/>
</dbReference>
<feature type="region of interest" description="Disordered" evidence="9">
    <location>
        <begin position="85"/>
        <end position="110"/>
    </location>
</feature>
<comment type="function">
    <text evidence="7">Probable hydrolase that can remove 'Lys-48'-linked conjugated ubiquitin from proteins.</text>
</comment>
<dbReference type="GeneTree" id="ENSGT00940000159600"/>
<keyword evidence="3 8" id="KW-0645">Protease</keyword>
<comment type="catalytic activity">
    <reaction evidence="1 8">
        <text>Thiol-dependent hydrolysis of ester, thioester, amide, peptide and isopeptide bonds formed by the C-terminal Gly of ubiquitin (a 76-residue protein attached to proteins as an intracellular targeting signal).</text>
        <dbReference type="EC" id="3.4.19.12"/>
    </reaction>
</comment>
<dbReference type="GO" id="GO:0071108">
    <property type="term" value="P:protein K48-linked deubiquitination"/>
    <property type="evidence" value="ECO:0007669"/>
    <property type="project" value="InterPro"/>
</dbReference>
<evidence type="ECO:0000256" key="9">
    <source>
        <dbReference type="SAM" id="MobiDB-lite"/>
    </source>
</evidence>
<evidence type="ECO:0000259" key="10">
    <source>
        <dbReference type="SMART" id="SM01174"/>
    </source>
</evidence>
<evidence type="ECO:0000256" key="2">
    <source>
        <dbReference type="ARBA" id="ARBA00011074"/>
    </source>
</evidence>
<dbReference type="PANTHER" id="PTHR12473">
    <property type="entry name" value="UBIQUITIN CARBOXYL-TERMINAL HYDROLASE MINDY-4-RELATED"/>
    <property type="match status" value="1"/>
</dbReference>
<evidence type="ECO:0000313" key="12">
    <source>
        <dbReference type="Proteomes" id="UP000694580"/>
    </source>
</evidence>
<dbReference type="EC" id="3.4.19.12" evidence="8"/>
<dbReference type="InterPro" id="IPR025257">
    <property type="entry name" value="MINDY-3/4_CD"/>
</dbReference>
<evidence type="ECO:0000313" key="11">
    <source>
        <dbReference type="Ensembl" id="ENSDCDP00010018651.1"/>
    </source>
</evidence>
<reference evidence="11 12" key="1">
    <citation type="submission" date="2020-06" db="EMBL/GenBank/DDBJ databases">
        <authorList>
            <consortium name="Wellcome Sanger Institute Data Sharing"/>
        </authorList>
    </citation>
    <scope>NUCLEOTIDE SEQUENCE [LARGE SCALE GENOMIC DNA]</scope>
</reference>
<evidence type="ECO:0000256" key="5">
    <source>
        <dbReference type="ARBA" id="ARBA00022801"/>
    </source>
</evidence>
<dbReference type="InterPro" id="IPR039785">
    <property type="entry name" value="MINY3/4"/>
</dbReference>
<reference evidence="11" key="2">
    <citation type="submission" date="2025-08" db="UniProtKB">
        <authorList>
            <consortium name="Ensembl"/>
        </authorList>
    </citation>
    <scope>IDENTIFICATION</scope>
</reference>
<evidence type="ECO:0000256" key="8">
    <source>
        <dbReference type="RuleBase" id="RU367088"/>
    </source>
</evidence>
<comment type="function">
    <text evidence="8">Hydrolase that can remove 'Lys-48'-linked conjugated ubiquitin from proteins.</text>
</comment>
<accession>A0AAY4BFC2</accession>
<dbReference type="GO" id="GO:0004843">
    <property type="term" value="F:cysteine-type deubiquitinase activity"/>
    <property type="evidence" value="ECO:0007669"/>
    <property type="project" value="UniProtKB-UniRule"/>
</dbReference>
<dbReference type="Proteomes" id="UP000694580">
    <property type="component" value="Chromosome 13"/>
</dbReference>
<reference evidence="11" key="3">
    <citation type="submission" date="2025-09" db="UniProtKB">
        <authorList>
            <consortium name="Ensembl"/>
        </authorList>
    </citation>
    <scope>IDENTIFICATION</scope>
</reference>
<evidence type="ECO:0000256" key="7">
    <source>
        <dbReference type="ARBA" id="ARBA00037630"/>
    </source>
</evidence>
<protein>
    <recommendedName>
        <fullName evidence="8">Ubiquitin carboxyl-terminal hydrolase MINDY</fullName>
        <ecNumber evidence="8">3.4.19.12</ecNumber>
    </recommendedName>
</protein>
<dbReference type="InterPro" id="IPR059022">
    <property type="entry name" value="MINDY4_N"/>
</dbReference>